<dbReference type="Gene3D" id="3.80.10.10">
    <property type="entry name" value="Ribonuclease Inhibitor"/>
    <property type="match status" value="1"/>
</dbReference>
<dbReference type="SUPFAM" id="SSF52047">
    <property type="entry name" value="RNI-like"/>
    <property type="match status" value="1"/>
</dbReference>
<reference evidence="1 2" key="1">
    <citation type="submission" date="2024-02" db="EMBL/GenBank/DDBJ databases">
        <title>A draft genome for the cacao thread blight pathogen Marasmius crinis-equi.</title>
        <authorList>
            <person name="Cohen S.P."/>
            <person name="Baruah I.K."/>
            <person name="Amoako-Attah I."/>
            <person name="Bukari Y."/>
            <person name="Meinhardt L.W."/>
            <person name="Bailey B.A."/>
        </authorList>
    </citation>
    <scope>NUCLEOTIDE SEQUENCE [LARGE SCALE GENOMIC DNA]</scope>
    <source>
        <strain evidence="1 2">GH-76</strain>
    </source>
</reference>
<evidence type="ECO:0000313" key="2">
    <source>
        <dbReference type="Proteomes" id="UP001465976"/>
    </source>
</evidence>
<sequence>MYSNGNNPRIRRLNELLAAQARISGTSQAVRSYSRRNTLGESNAFSLTAFSQEAPTKIKSAMRSDSPIPLNSAKLKVNGSRSCPSRSRCKIGGGSTDAQRSRVNINSLPFDILGEIFHHWAEGELTLRVRSGTPWILGWVCRHWRQVSLSLTPLWSSLHITDTLVTKYSPNILAVTLERSRSSPLRIVINLHGRKLRWSDSDDDLAGQTTLNPSIMQALVDQLKPTQRRWKSLTLDVGRANRSYVLAVLSSLLPNVSSQSMPHPLPSLTTLTISTADIHIIPGVDPLKLCSCRELIYLAKAPGLQYLSLQNVETISIGTRASLFPPCERLSELCISCIPAIECVNILSSCGAQLHSLVLGAIAQPGTSSYRPIPIPLPRLHRLQVRCRYTSPDELPDEGAIQVWEQLQAPSLSDLSLNHTIVNLSSNPTRLYQLLDRHGATLTTLTLQESHNFIPVAETIFSLLKLVPNITSFTLNGHVLGHFFDYLRNDPRVVPCLTHLGVRFINWLPPPAEITDLARSRAKLRSIRIEIPYAYPYAYGGKKRESVLSQITSALQREGTSPMEVYVVSVRDDTPHQPELEWLEQIRLGKDENIAKNMFSVKRVLEILEGRLAQQNLGCQPRTLDVLREVKERVAALEGTVSA</sequence>
<evidence type="ECO:0000313" key="1">
    <source>
        <dbReference type="EMBL" id="KAL0575370.1"/>
    </source>
</evidence>
<accession>A0ABR3FJ21</accession>
<dbReference type="EMBL" id="JBAHYK010000311">
    <property type="protein sequence ID" value="KAL0575370.1"/>
    <property type="molecule type" value="Genomic_DNA"/>
</dbReference>
<gene>
    <name evidence="1" type="ORF">V5O48_006601</name>
</gene>
<organism evidence="1 2">
    <name type="scientific">Marasmius crinis-equi</name>
    <dbReference type="NCBI Taxonomy" id="585013"/>
    <lineage>
        <taxon>Eukaryota</taxon>
        <taxon>Fungi</taxon>
        <taxon>Dikarya</taxon>
        <taxon>Basidiomycota</taxon>
        <taxon>Agaricomycotina</taxon>
        <taxon>Agaricomycetes</taxon>
        <taxon>Agaricomycetidae</taxon>
        <taxon>Agaricales</taxon>
        <taxon>Marasmiineae</taxon>
        <taxon>Marasmiaceae</taxon>
        <taxon>Marasmius</taxon>
    </lineage>
</organism>
<protein>
    <recommendedName>
        <fullName evidence="3">F-box domain-containing protein</fullName>
    </recommendedName>
</protein>
<comment type="caution">
    <text evidence="1">The sequence shown here is derived from an EMBL/GenBank/DDBJ whole genome shotgun (WGS) entry which is preliminary data.</text>
</comment>
<dbReference type="InterPro" id="IPR032675">
    <property type="entry name" value="LRR_dom_sf"/>
</dbReference>
<dbReference type="Proteomes" id="UP001465976">
    <property type="component" value="Unassembled WGS sequence"/>
</dbReference>
<keyword evidence="2" id="KW-1185">Reference proteome</keyword>
<evidence type="ECO:0008006" key="3">
    <source>
        <dbReference type="Google" id="ProtNLM"/>
    </source>
</evidence>
<name>A0ABR3FJ21_9AGAR</name>
<proteinExistence type="predicted"/>